<keyword evidence="2" id="KW-1185">Reference proteome</keyword>
<dbReference type="Proteomes" id="UP001633002">
    <property type="component" value="Unassembled WGS sequence"/>
</dbReference>
<name>A0ABD3GRT8_9MARC</name>
<proteinExistence type="predicted"/>
<protein>
    <submittedName>
        <fullName evidence="1">Uncharacterized protein</fullName>
    </submittedName>
</protein>
<sequence>MRQFHPGLKILFPGRFGGEWISLTVAIEEPSSVGELLMGMRSACWRERESQGRRAPEKFVVGPSPLRLSSGSVSRSTLSSWLSLSEPSPSTPHALLAHEEWSSSAASQGMSTLVSPADLPTIAQAVALQNDAKSVALDLLSGAIGVLLAEGNLTKVKKVEMVGSLSTVKDLILKGDLFGRLEDQLQSITTVIQETVNSSVATALSSINKPSFAQVLGTPSPTPQASAPKERFQLLAHDIPTELELDEITTNLEEDNPYLHIDTTSPPRWLLKDLTGK</sequence>
<dbReference type="EMBL" id="JBJQOH010000007">
    <property type="protein sequence ID" value="KAL3680785.1"/>
    <property type="molecule type" value="Genomic_DNA"/>
</dbReference>
<reference evidence="1 2" key="1">
    <citation type="submission" date="2024-09" db="EMBL/GenBank/DDBJ databases">
        <title>Chromosome-scale assembly of Riccia sorocarpa.</title>
        <authorList>
            <person name="Paukszto L."/>
        </authorList>
    </citation>
    <scope>NUCLEOTIDE SEQUENCE [LARGE SCALE GENOMIC DNA]</scope>
    <source>
        <strain evidence="1">LP-2024</strain>
        <tissue evidence="1">Aerial parts of the thallus</tissue>
    </source>
</reference>
<evidence type="ECO:0000313" key="2">
    <source>
        <dbReference type="Proteomes" id="UP001633002"/>
    </source>
</evidence>
<organism evidence="1 2">
    <name type="scientific">Riccia sorocarpa</name>
    <dbReference type="NCBI Taxonomy" id="122646"/>
    <lineage>
        <taxon>Eukaryota</taxon>
        <taxon>Viridiplantae</taxon>
        <taxon>Streptophyta</taxon>
        <taxon>Embryophyta</taxon>
        <taxon>Marchantiophyta</taxon>
        <taxon>Marchantiopsida</taxon>
        <taxon>Marchantiidae</taxon>
        <taxon>Marchantiales</taxon>
        <taxon>Ricciaceae</taxon>
        <taxon>Riccia</taxon>
    </lineage>
</organism>
<comment type="caution">
    <text evidence="1">The sequence shown here is derived from an EMBL/GenBank/DDBJ whole genome shotgun (WGS) entry which is preliminary data.</text>
</comment>
<evidence type="ECO:0000313" key="1">
    <source>
        <dbReference type="EMBL" id="KAL3680785.1"/>
    </source>
</evidence>
<gene>
    <name evidence="1" type="ORF">R1sor_023741</name>
</gene>
<dbReference type="AlphaFoldDB" id="A0ABD3GRT8"/>
<accession>A0ABD3GRT8</accession>